<dbReference type="FunFam" id="3.40.850.10:FF:000066">
    <property type="entry name" value="Kinesin-like protein"/>
    <property type="match status" value="1"/>
</dbReference>
<feature type="binding site" evidence="10">
    <location>
        <begin position="498"/>
        <end position="505"/>
    </location>
    <ligand>
        <name>ATP</name>
        <dbReference type="ChEBI" id="CHEBI:30616"/>
    </ligand>
</feature>
<feature type="coiled-coil region" evidence="12">
    <location>
        <begin position="217"/>
        <end position="263"/>
    </location>
</feature>
<dbReference type="Proteomes" id="UP001166674">
    <property type="component" value="Unassembled WGS sequence"/>
</dbReference>
<feature type="region of interest" description="Disordered" evidence="13">
    <location>
        <begin position="129"/>
        <end position="158"/>
    </location>
</feature>
<dbReference type="SMART" id="SM00129">
    <property type="entry name" value="KISc"/>
    <property type="match status" value="1"/>
</dbReference>
<dbReference type="AlphaFoldDB" id="A0AA41SU12"/>
<dbReference type="PANTHER" id="PTHR47972:SF5">
    <property type="entry name" value="KINESIN-LIKE PROTEIN KIFC3"/>
    <property type="match status" value="1"/>
</dbReference>
<evidence type="ECO:0000256" key="2">
    <source>
        <dbReference type="ARBA" id="ARBA00022490"/>
    </source>
</evidence>
<comment type="caution">
    <text evidence="15">The sequence shown here is derived from an EMBL/GenBank/DDBJ whole genome shotgun (WGS) entry which is preliminary data.</text>
</comment>
<keyword evidence="2" id="KW-0963">Cytoplasm</keyword>
<evidence type="ECO:0000256" key="3">
    <source>
        <dbReference type="ARBA" id="ARBA00022701"/>
    </source>
</evidence>
<dbReference type="InterPro" id="IPR019821">
    <property type="entry name" value="Kinesin_motor_CS"/>
</dbReference>
<organism evidence="15 16">
    <name type="scientific">Sciurus carolinensis</name>
    <name type="common">Eastern gray squirrel</name>
    <dbReference type="NCBI Taxonomy" id="30640"/>
    <lineage>
        <taxon>Eukaryota</taxon>
        <taxon>Metazoa</taxon>
        <taxon>Chordata</taxon>
        <taxon>Craniata</taxon>
        <taxon>Vertebrata</taxon>
        <taxon>Euteleostomi</taxon>
        <taxon>Mammalia</taxon>
        <taxon>Eutheria</taxon>
        <taxon>Euarchontoglires</taxon>
        <taxon>Glires</taxon>
        <taxon>Rodentia</taxon>
        <taxon>Sciuromorpha</taxon>
        <taxon>Sciuridae</taxon>
        <taxon>Sciurinae</taxon>
        <taxon>Sciurini</taxon>
        <taxon>Sciurus</taxon>
    </lineage>
</organism>
<protein>
    <recommendedName>
        <fullName evidence="11">Kinesin-like protein</fullName>
    </recommendedName>
</protein>
<comment type="function">
    <text evidence="9">May play a role in microtubule-dependent retrograde axonal transport. May function as the motor for the transport of multivesicular body (MVB)-like organelles in dendrites.</text>
</comment>
<dbReference type="PROSITE" id="PS00411">
    <property type="entry name" value="KINESIN_MOTOR_1"/>
    <property type="match status" value="1"/>
</dbReference>
<evidence type="ECO:0000256" key="12">
    <source>
        <dbReference type="SAM" id="Coils"/>
    </source>
</evidence>
<keyword evidence="6 12" id="KW-0175">Coiled coil</keyword>
<evidence type="ECO:0000256" key="7">
    <source>
        <dbReference type="ARBA" id="ARBA00023175"/>
    </source>
</evidence>
<dbReference type="GO" id="GO:0007018">
    <property type="term" value="P:microtubule-based movement"/>
    <property type="evidence" value="ECO:0007669"/>
    <property type="project" value="InterPro"/>
</dbReference>
<dbReference type="InterPro" id="IPR027417">
    <property type="entry name" value="P-loop_NTPase"/>
</dbReference>
<keyword evidence="7 10" id="KW-0505">Motor protein</keyword>
<dbReference type="PRINTS" id="PR00380">
    <property type="entry name" value="KINESINHEAVY"/>
</dbReference>
<feature type="coiled-coil region" evidence="12">
    <location>
        <begin position="290"/>
        <end position="331"/>
    </location>
</feature>
<feature type="domain" description="Kinesin motor" evidence="14">
    <location>
        <begin position="423"/>
        <end position="744"/>
    </location>
</feature>
<dbReference type="Pfam" id="PF00225">
    <property type="entry name" value="Kinesin"/>
    <property type="match status" value="1"/>
</dbReference>
<evidence type="ECO:0000256" key="4">
    <source>
        <dbReference type="ARBA" id="ARBA00022741"/>
    </source>
</evidence>
<name>A0AA41SU12_SCICA</name>
<feature type="region of interest" description="Disordered" evidence="13">
    <location>
        <begin position="746"/>
        <end position="804"/>
    </location>
</feature>
<comment type="similarity">
    <text evidence="10 11">Belongs to the TRAFAC class myosin-kinesin ATPase superfamily. Kinesin family.</text>
</comment>
<evidence type="ECO:0000313" key="15">
    <source>
        <dbReference type="EMBL" id="MBZ3872911.1"/>
    </source>
</evidence>
<dbReference type="InterPro" id="IPR027640">
    <property type="entry name" value="Kinesin-like_fam"/>
</dbReference>
<evidence type="ECO:0000256" key="10">
    <source>
        <dbReference type="PROSITE-ProRule" id="PRU00283"/>
    </source>
</evidence>
<dbReference type="GO" id="GO:0008017">
    <property type="term" value="F:microtubule binding"/>
    <property type="evidence" value="ECO:0007669"/>
    <property type="project" value="InterPro"/>
</dbReference>
<keyword evidence="5 10" id="KW-0067">ATP-binding</keyword>
<dbReference type="GO" id="GO:0005874">
    <property type="term" value="C:microtubule"/>
    <property type="evidence" value="ECO:0007669"/>
    <property type="project" value="UniProtKB-KW"/>
</dbReference>
<dbReference type="InterPro" id="IPR001752">
    <property type="entry name" value="Kinesin_motor_dom"/>
</dbReference>
<evidence type="ECO:0000256" key="5">
    <source>
        <dbReference type="ARBA" id="ARBA00022840"/>
    </source>
</evidence>
<dbReference type="GO" id="GO:0003777">
    <property type="term" value="F:microtubule motor activity"/>
    <property type="evidence" value="ECO:0007669"/>
    <property type="project" value="InterPro"/>
</dbReference>
<evidence type="ECO:0000256" key="13">
    <source>
        <dbReference type="SAM" id="MobiDB-lite"/>
    </source>
</evidence>
<evidence type="ECO:0000256" key="6">
    <source>
        <dbReference type="ARBA" id="ARBA00023054"/>
    </source>
</evidence>
<evidence type="ECO:0000256" key="8">
    <source>
        <dbReference type="ARBA" id="ARBA00023212"/>
    </source>
</evidence>
<dbReference type="SUPFAM" id="SSF52540">
    <property type="entry name" value="P-loop containing nucleoside triphosphate hydrolases"/>
    <property type="match status" value="1"/>
</dbReference>
<dbReference type="InterPro" id="IPR036961">
    <property type="entry name" value="Kinesin_motor_dom_sf"/>
</dbReference>
<proteinExistence type="inferred from homology"/>
<dbReference type="EMBL" id="JAATJV010195099">
    <property type="protein sequence ID" value="MBZ3872911.1"/>
    <property type="molecule type" value="Genomic_DNA"/>
</dbReference>
<keyword evidence="4 10" id="KW-0547">Nucleotide-binding</keyword>
<evidence type="ECO:0000256" key="11">
    <source>
        <dbReference type="RuleBase" id="RU000394"/>
    </source>
</evidence>
<evidence type="ECO:0000259" key="14">
    <source>
        <dbReference type="PROSITE" id="PS50067"/>
    </source>
</evidence>
<reference evidence="15" key="1">
    <citation type="submission" date="2020-03" db="EMBL/GenBank/DDBJ databases">
        <title>Studies in the Genomics of Life Span.</title>
        <authorList>
            <person name="Glass D."/>
        </authorList>
    </citation>
    <scope>NUCLEOTIDE SEQUENCE</scope>
    <source>
        <strain evidence="15">SUZIE</strain>
        <tissue evidence="15">Muscle</tissue>
    </source>
</reference>
<feature type="region of interest" description="Disordered" evidence="13">
    <location>
        <begin position="67"/>
        <end position="101"/>
    </location>
</feature>
<dbReference type="PROSITE" id="PS50067">
    <property type="entry name" value="KINESIN_MOTOR_2"/>
    <property type="match status" value="1"/>
</dbReference>
<evidence type="ECO:0000256" key="9">
    <source>
        <dbReference type="ARBA" id="ARBA00057541"/>
    </source>
</evidence>
<evidence type="ECO:0000256" key="1">
    <source>
        <dbReference type="ARBA" id="ARBA00004245"/>
    </source>
</evidence>
<feature type="compositionally biased region" description="Pro residues" evidence="13">
    <location>
        <begin position="775"/>
        <end position="787"/>
    </location>
</feature>
<sequence>MGAGPERPSVGARRPSRRPGLVPALREAPSSAPRPGRILGADLRAASRAQFLVAAVGGRTRAFRARDLGRGGGRREHAHGHCGGRVRSTGAGTRGGAKRGPLPPRAPMYAFYSLLIYIFYSLFRRDGGAAATADPEDPAQRTHCKPRGRRRPDQLTPELWTELTDLAAGCSESEDGPEGGAEDRPAEVSLEEALMRLAEFLSVQLGAEESCENPPDLGKLEEMRQQLEQQEEELGRLRLGVGATDSEKRIQHLTLENEALKQSLSLTRDLLLHWGPGPLNRAPQEEAEALLELQGRLQEAQDTTEALRVQLGVQEVQLQGLRGALQQLQQETEQNCRRELQQVHGQLAGLRARMASLRQGCGDLRGLVSTFTQSCQGSLSEAQGQVSWALGALSAGGTGTQLPEGQQGPPTGCPGRLLELKGNIRVLCRLRPGTPCSLVSVEAGPGGTVTTCYRGRQRRFHLDWVFSPDASQEEVFGELEPAVLSCLQGYSVCIFTYGQTGTGKTYSMEGPPEDPGIAPRALQSLFREMGTGGQHRVTLSMVEIYNEAVRDLLAPGPPERLSVRQGSAGQGGIHVAGLTHWDVPNLETLHQMLSQGRSNRATAATAMNPRSSRSHALVTLTLCEASPLRAPGTAGTLHLVDLAGSERAWKAGAAGAQRGDPNSARRLREAQTINRSLLALGGVMAALRARRSHVPFRDSQLTRLLQPALGPGTTAVLLLQISTRPEDLGETVCSLKFAERVGQVELGPARRRKAPRSGTPSSLSTDTPLTGTPCTPTPSPGSPPSPSPGSGSCSALEPPGNLPT</sequence>
<evidence type="ECO:0000313" key="16">
    <source>
        <dbReference type="Proteomes" id="UP001166674"/>
    </source>
</evidence>
<feature type="region of interest" description="Disordered" evidence="13">
    <location>
        <begin position="1"/>
        <end position="36"/>
    </location>
</feature>
<keyword evidence="3 11" id="KW-0493">Microtubule</keyword>
<gene>
    <name evidence="15" type="ORF">SUZIE_120305</name>
</gene>
<dbReference type="GO" id="GO:0005524">
    <property type="term" value="F:ATP binding"/>
    <property type="evidence" value="ECO:0007669"/>
    <property type="project" value="UniProtKB-UniRule"/>
</dbReference>
<keyword evidence="16" id="KW-1185">Reference proteome</keyword>
<keyword evidence="8" id="KW-0206">Cytoskeleton</keyword>
<feature type="compositionally biased region" description="Low complexity" evidence="13">
    <location>
        <begin position="757"/>
        <end position="774"/>
    </location>
</feature>
<dbReference type="PANTHER" id="PTHR47972">
    <property type="entry name" value="KINESIN-LIKE PROTEIN KLP-3"/>
    <property type="match status" value="1"/>
</dbReference>
<accession>A0AA41SU12</accession>
<comment type="subcellular location">
    <subcellularLocation>
        <location evidence="1">Cytoplasm</location>
        <location evidence="1">Cytoskeleton</location>
    </subcellularLocation>
</comment>
<dbReference type="Gene3D" id="3.40.850.10">
    <property type="entry name" value="Kinesin motor domain"/>
    <property type="match status" value="1"/>
</dbReference>